<dbReference type="PANTHER" id="PTHR43026">
    <property type="entry name" value="2-HYDROXYACID DEHYDROGENASE HOMOLOG 1-RELATED"/>
    <property type="match status" value="1"/>
</dbReference>
<dbReference type="Pfam" id="PF00389">
    <property type="entry name" value="2-Hacid_dh"/>
    <property type="match status" value="1"/>
</dbReference>
<evidence type="ECO:0000313" key="7">
    <source>
        <dbReference type="EMBL" id="SHF29884.1"/>
    </source>
</evidence>
<reference evidence="8" key="1">
    <citation type="submission" date="2016-11" db="EMBL/GenBank/DDBJ databases">
        <authorList>
            <person name="Varghese N."/>
            <person name="Submissions S."/>
        </authorList>
    </citation>
    <scope>NUCLEOTIDE SEQUENCE [LARGE SCALE GENOMIC DNA]</scope>
    <source>
        <strain evidence="8">DSM 17539</strain>
    </source>
</reference>
<keyword evidence="8" id="KW-1185">Reference proteome</keyword>
<dbReference type="InterPro" id="IPR029753">
    <property type="entry name" value="D-isomer_DH_CS"/>
</dbReference>
<dbReference type="PROSITE" id="PS00065">
    <property type="entry name" value="D_2_HYDROXYACID_DH_1"/>
    <property type="match status" value="1"/>
</dbReference>
<gene>
    <name evidence="7" type="ORF">SAMN03080594_103255</name>
</gene>
<dbReference type="RefSeq" id="WP_072861868.1">
    <property type="nucleotide sequence ID" value="NZ_FQUX01000003.1"/>
</dbReference>
<feature type="domain" description="D-isomer specific 2-hydroxyacid dehydrogenase catalytic" evidence="5">
    <location>
        <begin position="4"/>
        <end position="328"/>
    </location>
</feature>
<dbReference type="InterPro" id="IPR006139">
    <property type="entry name" value="D-isomer_2_OHA_DH_cat_dom"/>
</dbReference>
<dbReference type="Pfam" id="PF02826">
    <property type="entry name" value="2-Hacid_dh_C"/>
    <property type="match status" value="1"/>
</dbReference>
<dbReference type="InterPro" id="IPR036291">
    <property type="entry name" value="NAD(P)-bd_dom_sf"/>
</dbReference>
<dbReference type="Gene3D" id="3.40.50.720">
    <property type="entry name" value="NAD(P)-binding Rossmann-like Domain"/>
    <property type="match status" value="2"/>
</dbReference>
<evidence type="ECO:0000259" key="5">
    <source>
        <dbReference type="Pfam" id="PF00389"/>
    </source>
</evidence>
<dbReference type="InterPro" id="IPR006140">
    <property type="entry name" value="D-isomer_DH_NAD-bd"/>
</dbReference>
<evidence type="ECO:0000256" key="1">
    <source>
        <dbReference type="ARBA" id="ARBA00005854"/>
    </source>
</evidence>
<proteinExistence type="inferred from homology"/>
<feature type="domain" description="D-isomer specific 2-hydroxyacid dehydrogenase NAD-binding" evidence="6">
    <location>
        <begin position="110"/>
        <end position="297"/>
    </location>
</feature>
<evidence type="ECO:0000256" key="3">
    <source>
        <dbReference type="ARBA" id="ARBA00023027"/>
    </source>
</evidence>
<dbReference type="InterPro" id="IPR058205">
    <property type="entry name" value="D-LDH-like"/>
</dbReference>
<organism evidence="7 8">
    <name type="scientific">Arenibacter palladensis</name>
    <dbReference type="NCBI Taxonomy" id="237373"/>
    <lineage>
        <taxon>Bacteria</taxon>
        <taxon>Pseudomonadati</taxon>
        <taxon>Bacteroidota</taxon>
        <taxon>Flavobacteriia</taxon>
        <taxon>Flavobacteriales</taxon>
        <taxon>Flavobacteriaceae</taxon>
        <taxon>Arenibacter</taxon>
    </lineage>
</organism>
<dbReference type="EMBL" id="FQUX01000003">
    <property type="protein sequence ID" value="SHF29884.1"/>
    <property type="molecule type" value="Genomic_DNA"/>
</dbReference>
<dbReference type="AlphaFoldDB" id="A0A1M5AID2"/>
<dbReference type="PANTHER" id="PTHR43026:SF1">
    <property type="entry name" value="2-HYDROXYACID DEHYDROGENASE HOMOLOG 1-RELATED"/>
    <property type="match status" value="1"/>
</dbReference>
<evidence type="ECO:0000313" key="8">
    <source>
        <dbReference type="Proteomes" id="UP000184406"/>
    </source>
</evidence>
<evidence type="ECO:0000256" key="4">
    <source>
        <dbReference type="RuleBase" id="RU003719"/>
    </source>
</evidence>
<dbReference type="PROSITE" id="PS00671">
    <property type="entry name" value="D_2_HYDROXYACID_DH_3"/>
    <property type="match status" value="1"/>
</dbReference>
<keyword evidence="3" id="KW-0520">NAD</keyword>
<comment type="similarity">
    <text evidence="1 4">Belongs to the D-isomer specific 2-hydroxyacid dehydrogenase family.</text>
</comment>
<protein>
    <submittedName>
        <fullName evidence="7">D-lactate dehydrogenase</fullName>
    </submittedName>
</protein>
<evidence type="ECO:0000256" key="2">
    <source>
        <dbReference type="ARBA" id="ARBA00023002"/>
    </source>
</evidence>
<dbReference type="OrthoDB" id="9777288at2"/>
<dbReference type="CDD" id="cd12183">
    <property type="entry name" value="LDH_like_2"/>
    <property type="match status" value="1"/>
</dbReference>
<dbReference type="InterPro" id="IPR029752">
    <property type="entry name" value="D-isomer_DH_CS1"/>
</dbReference>
<dbReference type="GO" id="GO:0008720">
    <property type="term" value="F:D-lactate dehydrogenase (NAD+) activity"/>
    <property type="evidence" value="ECO:0007669"/>
    <property type="project" value="TreeGrafter"/>
</dbReference>
<dbReference type="PROSITE" id="PS00670">
    <property type="entry name" value="D_2_HYDROXYACID_DH_2"/>
    <property type="match status" value="1"/>
</dbReference>
<sequence length="329" mass="36687">MKVAVFNTHKFEKEYLIKANANKHDLKLLDSYLTLDTTVLAEDCEGICIFTQDNGSAPVLDKLHEMGIKYIALRSAGYNNVDIAHAKSLGIRIVRVPDYSPNAIAEFTVAIILALNRKLIRSHYRIMEMNFSLDGLVGFDMHGKTVGIIGTGKIGRIVAKILHGFGCHILAYDAMKDQNLVKECKATYTDLDTLCSQSDIISLHVPLMEQTHYLINEAQIAKMKKGVMLINTGRGGLVNTQDVINGLKSQQIGYYGMDVYEEEEGLFFEDHSEDILQDDMIARLMTLRNVMITSHQAFLTNTALGNIAQTTVENLECLEQGLPCKNEVL</sequence>
<dbReference type="SUPFAM" id="SSF51735">
    <property type="entry name" value="NAD(P)-binding Rossmann-fold domains"/>
    <property type="match status" value="1"/>
</dbReference>
<name>A0A1M5AID2_9FLAO</name>
<dbReference type="SUPFAM" id="SSF52283">
    <property type="entry name" value="Formate/glycerate dehydrogenase catalytic domain-like"/>
    <property type="match status" value="1"/>
</dbReference>
<accession>A0A1M5AID2</accession>
<dbReference type="Proteomes" id="UP000184406">
    <property type="component" value="Unassembled WGS sequence"/>
</dbReference>
<dbReference type="GO" id="GO:0051287">
    <property type="term" value="F:NAD binding"/>
    <property type="evidence" value="ECO:0007669"/>
    <property type="project" value="InterPro"/>
</dbReference>
<evidence type="ECO:0000259" key="6">
    <source>
        <dbReference type="Pfam" id="PF02826"/>
    </source>
</evidence>
<keyword evidence="2 4" id="KW-0560">Oxidoreductase</keyword>